<evidence type="ECO:0000313" key="2">
    <source>
        <dbReference type="Proteomes" id="UP000008068"/>
    </source>
</evidence>
<dbReference type="InParanoid" id="G0NQ98"/>
<gene>
    <name evidence="1" type="ORF">CAEBREN_00097</name>
</gene>
<dbReference type="Proteomes" id="UP000008068">
    <property type="component" value="Unassembled WGS sequence"/>
</dbReference>
<evidence type="ECO:0000313" key="1">
    <source>
        <dbReference type="EMBL" id="EGT35508.1"/>
    </source>
</evidence>
<accession>G0NQ98</accession>
<dbReference type="EMBL" id="GL379923">
    <property type="protein sequence ID" value="EGT35508.1"/>
    <property type="molecule type" value="Genomic_DNA"/>
</dbReference>
<sequence length="17" mass="2053">MFGAKFSFQFSFYFGKN</sequence>
<reference evidence="2" key="1">
    <citation type="submission" date="2011-07" db="EMBL/GenBank/DDBJ databases">
        <authorList>
            <consortium name="Caenorhabditis brenneri Sequencing and Analysis Consortium"/>
            <person name="Wilson R.K."/>
        </authorList>
    </citation>
    <scope>NUCLEOTIDE SEQUENCE [LARGE SCALE GENOMIC DNA]</scope>
    <source>
        <strain evidence="2">PB2801</strain>
    </source>
</reference>
<keyword evidence="2" id="KW-1185">Reference proteome</keyword>
<name>G0NQ98_CAEBE</name>
<organism evidence="2">
    <name type="scientific">Caenorhabditis brenneri</name>
    <name type="common">Nematode worm</name>
    <dbReference type="NCBI Taxonomy" id="135651"/>
    <lineage>
        <taxon>Eukaryota</taxon>
        <taxon>Metazoa</taxon>
        <taxon>Ecdysozoa</taxon>
        <taxon>Nematoda</taxon>
        <taxon>Chromadorea</taxon>
        <taxon>Rhabditida</taxon>
        <taxon>Rhabditina</taxon>
        <taxon>Rhabditomorpha</taxon>
        <taxon>Rhabditoidea</taxon>
        <taxon>Rhabditidae</taxon>
        <taxon>Peloderinae</taxon>
        <taxon>Caenorhabditis</taxon>
    </lineage>
</organism>
<protein>
    <submittedName>
        <fullName evidence="1">Uncharacterized protein</fullName>
    </submittedName>
</protein>
<dbReference type="AlphaFoldDB" id="G0NQ98"/>
<proteinExistence type="predicted"/>